<keyword evidence="3" id="KW-0285">Flavoprotein</keyword>
<gene>
    <name evidence="7" type="ORF">SYYSPA8_17565</name>
</gene>
<dbReference type="InterPro" id="IPR012951">
    <property type="entry name" value="BBE"/>
</dbReference>
<dbReference type="Pfam" id="PF08031">
    <property type="entry name" value="BBE"/>
    <property type="match status" value="1"/>
</dbReference>
<evidence type="ECO:0000313" key="8">
    <source>
        <dbReference type="Proteomes" id="UP001291653"/>
    </source>
</evidence>
<dbReference type="Gene3D" id="3.30.43.10">
    <property type="entry name" value="Uridine Diphospho-n-acetylenolpyruvylglucosamine Reductase, domain 2"/>
    <property type="match status" value="1"/>
</dbReference>
<reference evidence="7 8" key="1">
    <citation type="submission" date="2022-10" db="EMBL/GenBank/DDBJ databases">
        <title>Draft genome sequence of Streptomyces sp. YSPA8.</title>
        <authorList>
            <person name="Moriuchi R."/>
            <person name="Dohra H."/>
            <person name="Yamamura H."/>
            <person name="Kodani S."/>
        </authorList>
    </citation>
    <scope>NUCLEOTIDE SEQUENCE [LARGE SCALE GENOMIC DNA]</scope>
    <source>
        <strain evidence="7 8">YSPA8</strain>
    </source>
</reference>
<dbReference type="SUPFAM" id="SSF56176">
    <property type="entry name" value="FAD-binding/transporter-associated domain-like"/>
    <property type="match status" value="1"/>
</dbReference>
<dbReference type="Pfam" id="PF01565">
    <property type="entry name" value="FAD_binding_4"/>
    <property type="match status" value="1"/>
</dbReference>
<dbReference type="PROSITE" id="PS51387">
    <property type="entry name" value="FAD_PCMH"/>
    <property type="match status" value="1"/>
</dbReference>
<dbReference type="RefSeq" id="WP_323448176.1">
    <property type="nucleotide sequence ID" value="NZ_BSBI01000007.1"/>
</dbReference>
<protein>
    <submittedName>
        <fullName evidence="7">FAD-binding oxidoreductase</fullName>
    </submittedName>
</protein>
<dbReference type="InterPro" id="IPR006094">
    <property type="entry name" value="Oxid_FAD_bind_N"/>
</dbReference>
<dbReference type="Gene3D" id="3.40.462.20">
    <property type="match status" value="1"/>
</dbReference>
<evidence type="ECO:0000256" key="5">
    <source>
        <dbReference type="ARBA" id="ARBA00023002"/>
    </source>
</evidence>
<comment type="cofactor">
    <cofactor evidence="1">
        <name>FAD</name>
        <dbReference type="ChEBI" id="CHEBI:57692"/>
    </cofactor>
</comment>
<evidence type="ECO:0000313" key="7">
    <source>
        <dbReference type="EMBL" id="GLF96132.1"/>
    </source>
</evidence>
<name>A0ABQ5P0J2_9ACTN</name>
<comment type="similarity">
    <text evidence="2">Belongs to the oxygen-dependent FAD-linked oxidoreductase family.</text>
</comment>
<dbReference type="InterPro" id="IPR016166">
    <property type="entry name" value="FAD-bd_PCMH"/>
</dbReference>
<dbReference type="InterPro" id="IPR036318">
    <property type="entry name" value="FAD-bd_PCMH-like_sf"/>
</dbReference>
<dbReference type="EMBL" id="BSBI01000007">
    <property type="protein sequence ID" value="GLF96132.1"/>
    <property type="molecule type" value="Genomic_DNA"/>
</dbReference>
<dbReference type="PANTHER" id="PTHR42973">
    <property type="entry name" value="BINDING OXIDOREDUCTASE, PUTATIVE (AFU_ORTHOLOGUE AFUA_1G17690)-RELATED"/>
    <property type="match status" value="1"/>
</dbReference>
<sequence length="464" mass="49375">MAPRILPQAALTGLRTRLTGTALVPADPGYDEARTVFNGMIDRRPAVVVQCETPDDVVHALRTAREHGLEIAVRGGGHSVDGLATTDGGLVVDLRRMHSVRVDPERRTATVGGGATFAHLDRATEPYGLATTGGRASTIGVGGFTLGGGSGWLERTYGLGCDNLLAADLVLAGGTTAHTDADHEPELFWALHGGGGNFGVATSLTLRLHPLPAMSVVLLMTEPEDSLDALLAYRDLMAEAPDEAGGAVIYLTGAPEAFVPEPLVGRMVCALLVTYAGTEAQARATAAPLFGLRHASETVARLPYADLQCMLDDPPGLRNHWSAEYLTGLPDDAASVFRTLADSLPVPSGSRHILFPMGGAVDRAPDDLPVPWRHAPWAVHPFGVWENPIDDGPGRGWVRGVRAAMRPWALDAVHLDFIGSEGEERVIASYGADNYRRLARVKAAYDPDNLFHLNHNIRPAHSPV</sequence>
<dbReference type="InterPro" id="IPR016169">
    <property type="entry name" value="FAD-bd_PCMH_sub2"/>
</dbReference>
<evidence type="ECO:0000256" key="4">
    <source>
        <dbReference type="ARBA" id="ARBA00022827"/>
    </source>
</evidence>
<keyword evidence="8" id="KW-1185">Reference proteome</keyword>
<evidence type="ECO:0000259" key="6">
    <source>
        <dbReference type="PROSITE" id="PS51387"/>
    </source>
</evidence>
<dbReference type="InterPro" id="IPR050416">
    <property type="entry name" value="FAD-linked_Oxidoreductase"/>
</dbReference>
<dbReference type="InterPro" id="IPR016167">
    <property type="entry name" value="FAD-bd_PCMH_sub1"/>
</dbReference>
<comment type="caution">
    <text evidence="7">The sequence shown here is derived from an EMBL/GenBank/DDBJ whole genome shotgun (WGS) entry which is preliminary data.</text>
</comment>
<evidence type="ECO:0000256" key="3">
    <source>
        <dbReference type="ARBA" id="ARBA00022630"/>
    </source>
</evidence>
<keyword evidence="5" id="KW-0560">Oxidoreductase</keyword>
<dbReference type="InterPro" id="IPR006093">
    <property type="entry name" value="Oxy_OxRdtase_FAD_BS"/>
</dbReference>
<accession>A0ABQ5P0J2</accession>
<keyword evidence="4" id="KW-0274">FAD</keyword>
<proteinExistence type="inferred from homology"/>
<evidence type="ECO:0000256" key="2">
    <source>
        <dbReference type="ARBA" id="ARBA00005466"/>
    </source>
</evidence>
<evidence type="ECO:0000256" key="1">
    <source>
        <dbReference type="ARBA" id="ARBA00001974"/>
    </source>
</evidence>
<dbReference type="Gene3D" id="3.30.465.10">
    <property type="match status" value="1"/>
</dbReference>
<dbReference type="Proteomes" id="UP001291653">
    <property type="component" value="Unassembled WGS sequence"/>
</dbReference>
<feature type="domain" description="FAD-binding PCMH-type" evidence="6">
    <location>
        <begin position="41"/>
        <end position="211"/>
    </location>
</feature>
<dbReference type="PROSITE" id="PS00862">
    <property type="entry name" value="OX2_COVAL_FAD"/>
    <property type="match status" value="1"/>
</dbReference>
<organism evidence="7 8">
    <name type="scientific">Streptomyces yaizuensis</name>
    <dbReference type="NCBI Taxonomy" id="2989713"/>
    <lineage>
        <taxon>Bacteria</taxon>
        <taxon>Bacillati</taxon>
        <taxon>Actinomycetota</taxon>
        <taxon>Actinomycetes</taxon>
        <taxon>Kitasatosporales</taxon>
        <taxon>Streptomycetaceae</taxon>
        <taxon>Streptomyces</taxon>
    </lineage>
</organism>
<dbReference type="PANTHER" id="PTHR42973:SF39">
    <property type="entry name" value="FAD-BINDING PCMH-TYPE DOMAIN-CONTAINING PROTEIN"/>
    <property type="match status" value="1"/>
</dbReference>